<dbReference type="Proteomes" id="UP000005239">
    <property type="component" value="Unassembled WGS sequence"/>
</dbReference>
<protein>
    <submittedName>
        <fullName evidence="1">Uncharacterized protein</fullName>
    </submittedName>
</protein>
<organism evidence="1 2">
    <name type="scientific">Pristionchus pacificus</name>
    <name type="common">Parasitic nematode worm</name>
    <dbReference type="NCBI Taxonomy" id="54126"/>
    <lineage>
        <taxon>Eukaryota</taxon>
        <taxon>Metazoa</taxon>
        <taxon>Ecdysozoa</taxon>
        <taxon>Nematoda</taxon>
        <taxon>Chromadorea</taxon>
        <taxon>Rhabditida</taxon>
        <taxon>Rhabditina</taxon>
        <taxon>Diplogasteromorpha</taxon>
        <taxon>Diplogasteroidea</taxon>
        <taxon>Neodiplogasteridae</taxon>
        <taxon>Pristionchus</taxon>
    </lineage>
</organism>
<evidence type="ECO:0000313" key="1">
    <source>
        <dbReference type="EnsemblMetazoa" id="PPA39802.1"/>
    </source>
</evidence>
<keyword evidence="2" id="KW-1185">Reference proteome</keyword>
<evidence type="ECO:0000313" key="2">
    <source>
        <dbReference type="Proteomes" id="UP000005239"/>
    </source>
</evidence>
<dbReference type="EnsemblMetazoa" id="PPA39802.1">
    <property type="protein sequence ID" value="PPA39802.1"/>
    <property type="gene ID" value="WBGene00278171"/>
</dbReference>
<reference evidence="1" key="2">
    <citation type="submission" date="2022-06" db="UniProtKB">
        <authorList>
            <consortium name="EnsemblMetazoa"/>
        </authorList>
    </citation>
    <scope>IDENTIFICATION</scope>
    <source>
        <strain evidence="1">PS312</strain>
    </source>
</reference>
<name>A0A2A6BJ10_PRIPA</name>
<accession>A0A8R1YWN1</accession>
<gene>
    <name evidence="1" type="primary">WBGene00278171</name>
</gene>
<accession>A0A2A6BJ10</accession>
<sequence length="137" mass="15228">MTLCLQPNNSYLSYSFGSLQIIPHNDNPSRRPSFGLPIIDLPFHIPRHISHSLPISISHRTSSIPTPRSPSPIISDHSSLHYIIEASLLHKGQITTVHAVKEGVNSTRSSFSAPSNILRKVAHWIVTSNFDEKPTSF</sequence>
<reference evidence="2" key="1">
    <citation type="journal article" date="2008" name="Nat. Genet.">
        <title>The Pristionchus pacificus genome provides a unique perspective on nematode lifestyle and parasitism.</title>
        <authorList>
            <person name="Dieterich C."/>
            <person name="Clifton S.W."/>
            <person name="Schuster L.N."/>
            <person name="Chinwalla A."/>
            <person name="Delehaunty K."/>
            <person name="Dinkelacker I."/>
            <person name="Fulton L."/>
            <person name="Fulton R."/>
            <person name="Godfrey J."/>
            <person name="Minx P."/>
            <person name="Mitreva M."/>
            <person name="Roeseler W."/>
            <person name="Tian H."/>
            <person name="Witte H."/>
            <person name="Yang S.P."/>
            <person name="Wilson R.K."/>
            <person name="Sommer R.J."/>
        </authorList>
    </citation>
    <scope>NUCLEOTIDE SEQUENCE [LARGE SCALE GENOMIC DNA]</scope>
    <source>
        <strain evidence="2">PS312</strain>
    </source>
</reference>
<proteinExistence type="predicted"/>
<dbReference type="AlphaFoldDB" id="A0A2A6BJ10"/>